<dbReference type="AlphaFoldDB" id="A0A212KZL3"/>
<gene>
    <name evidence="1" type="ORF">KL86DES1_10586</name>
</gene>
<name>A0A212KZL3_9BACT</name>
<organism evidence="1">
    <name type="scientific">uncultured Desulfovibrio sp</name>
    <dbReference type="NCBI Taxonomy" id="167968"/>
    <lineage>
        <taxon>Bacteria</taxon>
        <taxon>Pseudomonadati</taxon>
        <taxon>Thermodesulfobacteriota</taxon>
        <taxon>Desulfovibrionia</taxon>
        <taxon>Desulfovibrionales</taxon>
        <taxon>Desulfovibrionaceae</taxon>
        <taxon>Desulfovibrio</taxon>
        <taxon>environmental samples</taxon>
    </lineage>
</organism>
<protein>
    <submittedName>
        <fullName evidence="1">Uncharacterized protein</fullName>
    </submittedName>
</protein>
<evidence type="ECO:0000313" key="1">
    <source>
        <dbReference type="EMBL" id="SCM70723.1"/>
    </source>
</evidence>
<accession>A0A212KZL3</accession>
<dbReference type="EMBL" id="FMJC01000001">
    <property type="protein sequence ID" value="SCM70723.1"/>
    <property type="molecule type" value="Genomic_DNA"/>
</dbReference>
<sequence>MTSLRRRDACKKPSLPPPIQISKFLVIQYNRIKVSGGGGVGEETLLQKGPSPTKHCKIKLS</sequence>
<proteinExistence type="predicted"/>
<reference evidence="1" key="1">
    <citation type="submission" date="2016-08" db="EMBL/GenBank/DDBJ databases">
        <authorList>
            <person name="Seilhamer J.J."/>
        </authorList>
    </citation>
    <scope>NUCLEOTIDE SEQUENCE</scope>
    <source>
        <strain evidence="1">86-1</strain>
    </source>
</reference>